<evidence type="ECO:0000313" key="5">
    <source>
        <dbReference type="EMBL" id="EZH81163.1"/>
    </source>
</evidence>
<keyword evidence="1" id="KW-0805">Transcription regulation</keyword>
<keyword evidence="2" id="KW-0238">DNA-binding</keyword>
<dbReference type="SMART" id="SM00342">
    <property type="entry name" value="HTH_ARAC"/>
    <property type="match status" value="1"/>
</dbReference>
<dbReference type="PANTHER" id="PTHR47894:SF1">
    <property type="entry name" value="HTH-TYPE TRANSCRIPTIONAL REGULATOR VQSM"/>
    <property type="match status" value="1"/>
</dbReference>
<dbReference type="InterPro" id="IPR018060">
    <property type="entry name" value="HTH_AraC"/>
</dbReference>
<keyword evidence="3" id="KW-0804">Transcription</keyword>
<dbReference type="RefSeq" id="WP_037001159.1">
    <property type="nucleotide sequence ID" value="NZ_JFJN01000032.1"/>
</dbReference>
<reference evidence="6" key="1">
    <citation type="journal article" date="2014" name="Genome Announc.">
        <title>Draft Genome Sequence of the algae degrading bacterium Pseudomonas mendocina AD6.</title>
        <authorList>
            <person name="Barney B.M."/>
            <person name="Lenneman E.M."/>
        </authorList>
    </citation>
    <scope>NUCLEOTIDE SEQUENCE [LARGE SCALE GENOMIC DNA]</scope>
    <source>
        <strain evidence="6">AD6</strain>
    </source>
</reference>
<dbReference type="Proteomes" id="UP000023842">
    <property type="component" value="Unassembled WGS sequence"/>
</dbReference>
<feature type="domain" description="HTH araC/xylS-type" evidence="4">
    <location>
        <begin position="239"/>
        <end position="336"/>
    </location>
</feature>
<dbReference type="Pfam" id="PF12833">
    <property type="entry name" value="HTH_18"/>
    <property type="match status" value="1"/>
</dbReference>
<dbReference type="PROSITE" id="PS01124">
    <property type="entry name" value="HTH_ARAC_FAMILY_2"/>
    <property type="match status" value="1"/>
</dbReference>
<dbReference type="SUPFAM" id="SSF46689">
    <property type="entry name" value="Homeodomain-like"/>
    <property type="match status" value="1"/>
</dbReference>
<dbReference type="EMBL" id="JFJN01000032">
    <property type="protein sequence ID" value="EZH81163.1"/>
    <property type="molecule type" value="Genomic_DNA"/>
</dbReference>
<evidence type="ECO:0000256" key="3">
    <source>
        <dbReference type="ARBA" id="ARBA00023163"/>
    </source>
</evidence>
<evidence type="ECO:0000313" key="6">
    <source>
        <dbReference type="Proteomes" id="UP000023842"/>
    </source>
</evidence>
<evidence type="ECO:0000256" key="1">
    <source>
        <dbReference type="ARBA" id="ARBA00023015"/>
    </source>
</evidence>
<accession>A0ABN0SD87</accession>
<gene>
    <name evidence="5" type="ORF">AU05_11585</name>
</gene>
<dbReference type="Pfam" id="PF12625">
    <property type="entry name" value="Arabinose_bd"/>
    <property type="match status" value="1"/>
</dbReference>
<name>A0ABN0SD87_9GAMM</name>
<dbReference type="InterPro" id="IPR032687">
    <property type="entry name" value="AraC-type_N"/>
</dbReference>
<organism evidence="5 6">
    <name type="scientific">Ectopseudomonas composti</name>
    <dbReference type="NCBI Taxonomy" id="658457"/>
    <lineage>
        <taxon>Bacteria</taxon>
        <taxon>Pseudomonadati</taxon>
        <taxon>Pseudomonadota</taxon>
        <taxon>Gammaproteobacteria</taxon>
        <taxon>Pseudomonadales</taxon>
        <taxon>Pseudomonadaceae</taxon>
        <taxon>Ectopseudomonas</taxon>
    </lineage>
</organism>
<comment type="caution">
    <text evidence="5">The sequence shown here is derived from an EMBL/GenBank/DDBJ whole genome shotgun (WGS) entry which is preliminary data.</text>
</comment>
<dbReference type="Gene3D" id="1.10.10.60">
    <property type="entry name" value="Homeodomain-like"/>
    <property type="match status" value="1"/>
</dbReference>
<protein>
    <submittedName>
        <fullName evidence="5">Regulator</fullName>
    </submittedName>
</protein>
<evidence type="ECO:0000256" key="2">
    <source>
        <dbReference type="ARBA" id="ARBA00023125"/>
    </source>
</evidence>
<dbReference type="PANTHER" id="PTHR47894">
    <property type="entry name" value="HTH-TYPE TRANSCRIPTIONAL REGULATOR GADX"/>
    <property type="match status" value="1"/>
</dbReference>
<dbReference type="InterPro" id="IPR009057">
    <property type="entry name" value="Homeodomain-like_sf"/>
</dbReference>
<keyword evidence="6" id="KW-1185">Reference proteome</keyword>
<sequence length="337" mass="37817">MDWRQKRSCLGVRHLLDTARENGLAAESCLLDSAIDATHLEQSNCSIEAWQELAVIRNLIQRINRPGLGFATGQRYHLTSLGLLGFTMLASDNLHAALTTLDRFQTLSLAICPVRTLQDTRGLWVTFDDTVLPRDASAFVIERGLAAVIQVVSELMQRQVIPVEIQVRYQCPPVERIDYPEPLDRFSFGCDKNGVLFANADLICPLPQANHVARHQGEISCGRLVEEAELSPAASPTTRRVQRILQDNAASLMTSEQVAALLGMSERTLLRRLADEEQRFKSLNDQVKTRLSKRLLSESTMNLQEIATRLGYADSASFCRAFQRWTGQPPGRWKRSM</sequence>
<proteinExistence type="predicted"/>
<evidence type="ECO:0000259" key="4">
    <source>
        <dbReference type="PROSITE" id="PS01124"/>
    </source>
</evidence>